<dbReference type="Gene3D" id="3.30.1360.120">
    <property type="entry name" value="Probable tRNA modification gtpase trme, domain 1"/>
    <property type="match status" value="2"/>
</dbReference>
<organism evidence="4">
    <name type="scientific">hydrothermal vent metagenome</name>
    <dbReference type="NCBI Taxonomy" id="652676"/>
    <lineage>
        <taxon>unclassified sequences</taxon>
        <taxon>metagenomes</taxon>
        <taxon>ecological metagenomes</taxon>
    </lineage>
</organism>
<dbReference type="GO" id="GO:0016226">
    <property type="term" value="P:iron-sulfur cluster assembly"/>
    <property type="evidence" value="ECO:0007669"/>
    <property type="project" value="TreeGrafter"/>
</dbReference>
<keyword evidence="3" id="KW-0496">Mitochondrion</keyword>
<evidence type="ECO:0000256" key="2">
    <source>
        <dbReference type="ARBA" id="ARBA00022946"/>
    </source>
</evidence>
<dbReference type="PANTHER" id="PTHR22602:SF0">
    <property type="entry name" value="TRANSFERASE CAF17, MITOCHONDRIAL-RELATED"/>
    <property type="match status" value="1"/>
</dbReference>
<proteinExistence type="predicted"/>
<dbReference type="AlphaFoldDB" id="A0A3B0RPB7"/>
<dbReference type="InterPro" id="IPR017703">
    <property type="entry name" value="YgfZ/GCV_T_CS"/>
</dbReference>
<reference evidence="4" key="1">
    <citation type="submission" date="2018-06" db="EMBL/GenBank/DDBJ databases">
        <authorList>
            <person name="Zhirakovskaya E."/>
        </authorList>
    </citation>
    <scope>NUCLEOTIDE SEQUENCE</scope>
</reference>
<dbReference type="NCBIfam" id="TIGR03317">
    <property type="entry name" value="ygfZ_signature"/>
    <property type="match status" value="1"/>
</dbReference>
<evidence type="ECO:0000313" key="4">
    <source>
        <dbReference type="EMBL" id="VAV90456.1"/>
    </source>
</evidence>
<comment type="subcellular location">
    <subcellularLocation>
        <location evidence="1">Mitochondrion</location>
    </subcellularLocation>
</comment>
<dbReference type="EMBL" id="UOEI01000039">
    <property type="protein sequence ID" value="VAV90456.1"/>
    <property type="molecule type" value="Genomic_DNA"/>
</dbReference>
<gene>
    <name evidence="4" type="ORF">MNBD_ACTINO01-2377</name>
</gene>
<dbReference type="PANTHER" id="PTHR22602">
    <property type="entry name" value="TRANSFERASE CAF17, MITOCHONDRIAL-RELATED"/>
    <property type="match status" value="1"/>
</dbReference>
<sequence>MHATTPGPKGYRESSGRSAVGIVGWVIYAQVMTADLTATPILRDVLLVSGADAFRYLQTQLTQDVVALEPGDSTWSFILTPKSEIEALVRVTRHGDVAVLDVAVGRGPALRGRLDGLLFRMEVVFEEATWQGVAWRGDGAREVEVDAPVVAALPWDSVDAADVLGPEPGVPAQMPSLSMEELEALRIEAGWPAEPEIDGLATPAMTGVVEDTVSFTKGCYTGQEFVARVQSRGATPPRRLVRVLFTAGEQVAPGAEFTIDGELVGTITSSVPGAGVGLGYLKRSIVAPVDAVCGGVTVWLHEVVAE</sequence>
<name>A0A3B0RPB7_9ZZZZ</name>
<evidence type="ECO:0000256" key="3">
    <source>
        <dbReference type="ARBA" id="ARBA00023128"/>
    </source>
</evidence>
<keyword evidence="2" id="KW-0809">Transit peptide</keyword>
<accession>A0A3B0RPB7</accession>
<dbReference type="InterPro" id="IPR045179">
    <property type="entry name" value="YgfZ/GcvT"/>
</dbReference>
<dbReference type="SUPFAM" id="SSF103025">
    <property type="entry name" value="Folate-binding domain"/>
    <property type="match status" value="1"/>
</dbReference>
<evidence type="ECO:0000256" key="1">
    <source>
        <dbReference type="ARBA" id="ARBA00004173"/>
    </source>
</evidence>
<protein>
    <submittedName>
        <fullName evidence="4">tRNA-modifying protein YgfZ</fullName>
    </submittedName>
</protein>
<dbReference type="GO" id="GO:0005739">
    <property type="term" value="C:mitochondrion"/>
    <property type="evidence" value="ECO:0007669"/>
    <property type="project" value="UniProtKB-SubCell"/>
</dbReference>
<dbReference type="InterPro" id="IPR027266">
    <property type="entry name" value="TrmE/GcvT-like"/>
</dbReference>